<sequence length="514" mass="55262">MSTSGFSVSIPNSVRKTIQDIKEITGNHSEEKIYALLKECSMDPNETAQKLLLQETFHGVKRKHVRRKKNLSNKQPGEVRWRSGTQGRGGRGGRVALSPRFTSHDGGRGRSSGPGKENGLNQGAEKDLASLPTSYENKNKERSSVTRSAPVIANGPTNIASGSTSTVHASNILAGSGDPEISLSYAGKDISSSKLNPGYANKNPIAVGTEDSWEQPAPTPTSSLAVCFSSSDPVLEPSNDSQVPAALGLEREVGSHCLPATEIGSSSAQGMMPNSFQGVGKSQHTELSYSFSISTHGGFSVSLPSSNYSSWSQQIICGQNDGNIKRNWSYNCILFVPLVMIFDKMKDMSTLGIIDNEIKYNDNEAEKIGSNKEWKSKPTSSAPQGPGTAGASEIPTAAADATTLSQPVSTVLDSEEAKLQKKLEELHLPQRQHVILPNHIHVPESERTKLSFGSFSVSSEVITGNASGEERDKCSTTVSETSRRIEDTSEEHSSRFVMYCILALGLVWIASLFA</sequence>
<dbReference type="InterPro" id="IPR009719">
    <property type="entry name" value="GIP1_N"/>
</dbReference>
<protein>
    <recommendedName>
        <fullName evidence="2">GBF-interacting protein 1 N-terminal domain-containing protein</fullName>
    </recommendedName>
</protein>
<dbReference type="PANTHER" id="PTHR46775">
    <property type="entry name" value="FLOCCULATION PROTEIN (DUF1296)"/>
    <property type="match status" value="1"/>
</dbReference>
<evidence type="ECO:0000313" key="3">
    <source>
        <dbReference type="EMBL" id="KAH7533523.1"/>
    </source>
</evidence>
<proteinExistence type="predicted"/>
<dbReference type="GO" id="GO:0051082">
    <property type="term" value="F:unfolded protein binding"/>
    <property type="evidence" value="ECO:0007669"/>
    <property type="project" value="TreeGrafter"/>
</dbReference>
<feature type="domain" description="GBF-interacting protein 1 N-terminal" evidence="2">
    <location>
        <begin position="10"/>
        <end position="68"/>
    </location>
</feature>
<reference evidence="3" key="1">
    <citation type="journal article" date="2021" name="Front. Plant Sci.">
        <title>Chromosome-Scale Genome Assembly for Chinese Sour Jujube and Insights Into Its Genome Evolution and Domestication Signature.</title>
        <authorList>
            <person name="Shen L.-Y."/>
            <person name="Luo H."/>
            <person name="Wang X.-L."/>
            <person name="Wang X.-M."/>
            <person name="Qiu X.-J."/>
            <person name="Liu H."/>
            <person name="Zhou S.-S."/>
            <person name="Jia K.-H."/>
            <person name="Nie S."/>
            <person name="Bao Y.-T."/>
            <person name="Zhang R.-G."/>
            <person name="Yun Q.-Z."/>
            <person name="Chai Y.-H."/>
            <person name="Lu J.-Y."/>
            <person name="Li Y."/>
            <person name="Zhao S.-W."/>
            <person name="Mao J.-F."/>
            <person name="Jia S.-G."/>
            <person name="Mao Y.-M."/>
        </authorList>
    </citation>
    <scope>NUCLEOTIDE SEQUENCE</scope>
    <source>
        <strain evidence="3">AT0</strain>
        <tissue evidence="3">Leaf</tissue>
    </source>
</reference>
<feature type="region of interest" description="Disordered" evidence="1">
    <location>
        <begin position="63"/>
        <end position="165"/>
    </location>
</feature>
<gene>
    <name evidence="3" type="ORF">FEM48_Zijuj04G0139900</name>
</gene>
<evidence type="ECO:0000313" key="4">
    <source>
        <dbReference type="Proteomes" id="UP000813462"/>
    </source>
</evidence>
<dbReference type="InterPro" id="IPR044277">
    <property type="entry name" value="GIP1"/>
</dbReference>
<dbReference type="EMBL" id="JAEACU010000004">
    <property type="protein sequence ID" value="KAH7533523.1"/>
    <property type="molecule type" value="Genomic_DNA"/>
</dbReference>
<dbReference type="SUPFAM" id="SSF46934">
    <property type="entry name" value="UBA-like"/>
    <property type="match status" value="1"/>
</dbReference>
<dbReference type="PANTHER" id="PTHR46775:SF1">
    <property type="entry name" value="FLOCCULATION PROTEIN (DUF1296)"/>
    <property type="match status" value="1"/>
</dbReference>
<evidence type="ECO:0000256" key="1">
    <source>
        <dbReference type="SAM" id="MobiDB-lite"/>
    </source>
</evidence>
<evidence type="ECO:0000259" key="2">
    <source>
        <dbReference type="Pfam" id="PF06972"/>
    </source>
</evidence>
<feature type="region of interest" description="Disordered" evidence="1">
    <location>
        <begin position="369"/>
        <end position="393"/>
    </location>
</feature>
<organism evidence="3 4">
    <name type="scientific">Ziziphus jujuba var. spinosa</name>
    <dbReference type="NCBI Taxonomy" id="714518"/>
    <lineage>
        <taxon>Eukaryota</taxon>
        <taxon>Viridiplantae</taxon>
        <taxon>Streptophyta</taxon>
        <taxon>Embryophyta</taxon>
        <taxon>Tracheophyta</taxon>
        <taxon>Spermatophyta</taxon>
        <taxon>Magnoliopsida</taxon>
        <taxon>eudicotyledons</taxon>
        <taxon>Gunneridae</taxon>
        <taxon>Pentapetalae</taxon>
        <taxon>rosids</taxon>
        <taxon>fabids</taxon>
        <taxon>Rosales</taxon>
        <taxon>Rhamnaceae</taxon>
        <taxon>Paliureae</taxon>
        <taxon>Ziziphus</taxon>
    </lineage>
</organism>
<dbReference type="Pfam" id="PF06972">
    <property type="entry name" value="GIP1_N"/>
    <property type="match status" value="1"/>
</dbReference>
<name>A0A978VKA4_ZIZJJ</name>
<comment type="caution">
    <text evidence="3">The sequence shown here is derived from an EMBL/GenBank/DDBJ whole genome shotgun (WGS) entry which is preliminary data.</text>
</comment>
<accession>A0A978VKA4</accession>
<dbReference type="AlphaFoldDB" id="A0A978VKA4"/>
<dbReference type="Proteomes" id="UP000813462">
    <property type="component" value="Unassembled WGS sequence"/>
</dbReference>
<dbReference type="InterPro" id="IPR009060">
    <property type="entry name" value="UBA-like_sf"/>
</dbReference>
<feature type="compositionally biased region" description="Polar residues" evidence="1">
    <location>
        <begin position="155"/>
        <end position="165"/>
    </location>
</feature>